<evidence type="ECO:0000256" key="1">
    <source>
        <dbReference type="ARBA" id="ARBA00012513"/>
    </source>
</evidence>
<dbReference type="InterPro" id="IPR024678">
    <property type="entry name" value="Kinase_OSR1/WNK_CCT"/>
</dbReference>
<proteinExistence type="predicted"/>
<keyword evidence="3" id="KW-0808">Transferase</keyword>
<keyword evidence="12" id="KW-1185">Reference proteome</keyword>
<dbReference type="GO" id="GO:0005524">
    <property type="term" value="F:ATP binding"/>
    <property type="evidence" value="ECO:0007669"/>
    <property type="project" value="UniProtKB-KW"/>
</dbReference>
<feature type="transmembrane region" description="Helical" evidence="9">
    <location>
        <begin position="53"/>
        <end position="77"/>
    </location>
</feature>
<evidence type="ECO:0000256" key="3">
    <source>
        <dbReference type="ARBA" id="ARBA00022679"/>
    </source>
</evidence>
<keyword evidence="9" id="KW-0472">Membrane</keyword>
<keyword evidence="9" id="KW-1133">Transmembrane helix</keyword>
<dbReference type="Gene3D" id="3.30.200.20">
    <property type="entry name" value="Phosphorylase Kinase, domain 1"/>
    <property type="match status" value="1"/>
</dbReference>
<dbReference type="InterPro" id="IPR008271">
    <property type="entry name" value="Ser/Thr_kinase_AS"/>
</dbReference>
<keyword evidence="2" id="KW-0723">Serine/threonine-protein kinase</keyword>
<dbReference type="Gene3D" id="1.10.510.10">
    <property type="entry name" value="Transferase(Phosphotransferase) domain 1"/>
    <property type="match status" value="1"/>
</dbReference>
<keyword evidence="9" id="KW-0812">Transmembrane</keyword>
<dbReference type="FunFam" id="3.30.200.20:FF:000075">
    <property type="entry name" value="Probable serine/threonine-protein kinase WNK1"/>
    <property type="match status" value="1"/>
</dbReference>
<comment type="catalytic activity">
    <reaction evidence="8">
        <text>L-seryl-[protein] + ATP = O-phospho-L-seryl-[protein] + ADP + H(+)</text>
        <dbReference type="Rhea" id="RHEA:17989"/>
        <dbReference type="Rhea" id="RHEA-COMP:9863"/>
        <dbReference type="Rhea" id="RHEA-COMP:11604"/>
        <dbReference type="ChEBI" id="CHEBI:15378"/>
        <dbReference type="ChEBI" id="CHEBI:29999"/>
        <dbReference type="ChEBI" id="CHEBI:30616"/>
        <dbReference type="ChEBI" id="CHEBI:83421"/>
        <dbReference type="ChEBI" id="CHEBI:456216"/>
        <dbReference type="EC" id="2.7.11.1"/>
    </reaction>
</comment>
<dbReference type="PANTHER" id="PTHR13902">
    <property type="entry name" value="SERINE/THREONINE-PROTEIN KINASE WNK WITH NO LYSINE -RELATED"/>
    <property type="match status" value="1"/>
</dbReference>
<dbReference type="PROSITE" id="PS50011">
    <property type="entry name" value="PROTEIN_KINASE_DOM"/>
    <property type="match status" value="1"/>
</dbReference>
<organism evidence="11 12">
    <name type="scientific">Cinchona calisaya</name>
    <dbReference type="NCBI Taxonomy" id="153742"/>
    <lineage>
        <taxon>Eukaryota</taxon>
        <taxon>Viridiplantae</taxon>
        <taxon>Streptophyta</taxon>
        <taxon>Embryophyta</taxon>
        <taxon>Tracheophyta</taxon>
        <taxon>Spermatophyta</taxon>
        <taxon>Magnoliopsida</taxon>
        <taxon>eudicotyledons</taxon>
        <taxon>Gunneridae</taxon>
        <taxon>Pentapetalae</taxon>
        <taxon>asterids</taxon>
        <taxon>lamiids</taxon>
        <taxon>Gentianales</taxon>
        <taxon>Rubiaceae</taxon>
        <taxon>Cinchonoideae</taxon>
        <taxon>Cinchoneae</taxon>
        <taxon>Cinchona</taxon>
    </lineage>
</organism>
<evidence type="ECO:0000256" key="8">
    <source>
        <dbReference type="ARBA" id="ARBA00048679"/>
    </source>
</evidence>
<comment type="catalytic activity">
    <reaction evidence="7">
        <text>L-threonyl-[protein] + ATP = O-phospho-L-threonyl-[protein] + ADP + H(+)</text>
        <dbReference type="Rhea" id="RHEA:46608"/>
        <dbReference type="Rhea" id="RHEA-COMP:11060"/>
        <dbReference type="Rhea" id="RHEA-COMP:11605"/>
        <dbReference type="ChEBI" id="CHEBI:15378"/>
        <dbReference type="ChEBI" id="CHEBI:30013"/>
        <dbReference type="ChEBI" id="CHEBI:30616"/>
        <dbReference type="ChEBI" id="CHEBI:61977"/>
        <dbReference type="ChEBI" id="CHEBI:456216"/>
        <dbReference type="EC" id="2.7.11.1"/>
    </reaction>
</comment>
<evidence type="ECO:0000256" key="2">
    <source>
        <dbReference type="ARBA" id="ARBA00022527"/>
    </source>
</evidence>
<reference evidence="11 12" key="1">
    <citation type="submission" date="2024-11" db="EMBL/GenBank/DDBJ databases">
        <title>A near-complete genome assembly of Cinchona calisaya.</title>
        <authorList>
            <person name="Lian D.C."/>
            <person name="Zhao X.W."/>
            <person name="Wei L."/>
        </authorList>
    </citation>
    <scope>NUCLEOTIDE SEQUENCE [LARGE SCALE GENOMIC DNA]</scope>
    <source>
        <tissue evidence="11">Nenye</tissue>
    </source>
</reference>
<evidence type="ECO:0000256" key="5">
    <source>
        <dbReference type="ARBA" id="ARBA00022777"/>
    </source>
</evidence>
<evidence type="ECO:0000313" key="11">
    <source>
        <dbReference type="EMBL" id="KAL3536680.1"/>
    </source>
</evidence>
<evidence type="ECO:0000256" key="6">
    <source>
        <dbReference type="ARBA" id="ARBA00022840"/>
    </source>
</evidence>
<keyword evidence="5" id="KW-0418">Kinase</keyword>
<dbReference type="FunFam" id="1.10.510.10:FF:000046">
    <property type="entry name" value="probable serine/threonine-protein kinase WNK9"/>
    <property type="match status" value="1"/>
</dbReference>
<comment type="caution">
    <text evidence="11">The sequence shown here is derived from an EMBL/GenBank/DDBJ whole genome shotgun (WGS) entry which is preliminary data.</text>
</comment>
<keyword evidence="6" id="KW-0067">ATP-binding</keyword>
<dbReference type="SUPFAM" id="SSF56112">
    <property type="entry name" value="Protein kinase-like (PK-like)"/>
    <property type="match status" value="1"/>
</dbReference>
<evidence type="ECO:0000259" key="10">
    <source>
        <dbReference type="PROSITE" id="PS50011"/>
    </source>
</evidence>
<keyword evidence="4" id="KW-0547">Nucleotide-binding</keyword>
<dbReference type="Pfam" id="PF00069">
    <property type="entry name" value="Pkinase"/>
    <property type="match status" value="1"/>
</dbReference>
<dbReference type="PROSITE" id="PS00108">
    <property type="entry name" value="PROTEIN_KINASE_ST"/>
    <property type="match status" value="1"/>
</dbReference>
<dbReference type="Proteomes" id="UP001630127">
    <property type="component" value="Unassembled WGS sequence"/>
</dbReference>
<evidence type="ECO:0000313" key="12">
    <source>
        <dbReference type="Proteomes" id="UP001630127"/>
    </source>
</evidence>
<evidence type="ECO:0000256" key="7">
    <source>
        <dbReference type="ARBA" id="ARBA00047899"/>
    </source>
</evidence>
<evidence type="ECO:0000256" key="9">
    <source>
        <dbReference type="SAM" id="Phobius"/>
    </source>
</evidence>
<dbReference type="Gene3D" id="3.10.20.90">
    <property type="entry name" value="Phosphatidylinositol 3-kinase Catalytic Subunit, Chain A, domain 1"/>
    <property type="match status" value="1"/>
</dbReference>
<dbReference type="InterPro" id="IPR000719">
    <property type="entry name" value="Prot_kinase_dom"/>
</dbReference>
<accession>A0ABD3AZH5</accession>
<dbReference type="SMART" id="SM00220">
    <property type="entry name" value="S_TKc"/>
    <property type="match status" value="1"/>
</dbReference>
<gene>
    <name evidence="11" type="ORF">ACH5RR_000046</name>
</gene>
<feature type="domain" description="Protein kinase" evidence="10">
    <location>
        <begin position="149"/>
        <end position="406"/>
    </location>
</feature>
<sequence length="792" mass="90097">MSMLPPTQSHAIGIRFLLHCFRGLFRNNPMQFCPGKPRFLVSYNFRFSWPHSLFLFLFFLFLFRFQLIIIILLVFYFSSVCLVSVMSCSGASALGLLLSGDRNNENGNGNVIGSSVSCEQDELFGNVNEPPDHDLLVDYVEKDPRGRYIRYNEVLGKGAFKTVYKAFDRLDGIEVAWNRIKIADVLRTPEDLEKLYSEVHLLRQLKHENIMKFYDSWIDDKKKTINMITELFTSGSLRQYVKRHKSVDIKAMKNWARQILRGLEYLHSQNPPVIHRDLKCDNIFVNGNQGEVKIGDLGLATVLQQPTAKSVIGTPEFMAPELYEEEYNELVDIYSFGMCMLEMVTLEYPYSECKNPAQIFKRVTSGVKPASLDHVSDPKVKEFIEKCLAPVSRRLPAKELLRDPFLEAETIKEPLRDPIKLTNDMPRSLNLLNSEHHSMDIDTEYTRSICLDSNSGSPHSPFVEFQRMHQNKEFRLKGKKDDDNSISLTLRIADLHGPVKNIHFLFYLDTDTALSVAGEMVEQLSLADHDVAFIAEFIDYLIMRLLPGWIPSSDDYSSRGRSMYEGIPVAGLNLRASPWFSTPGGSPAKLAVKLDNHTKVNKNPGTCVPSDNGNLCVNPSDMSPHAALEFLQPSATLDDEESQGSARSEVMGEDASIKIVNFAESLDYVISEVSRGYSEPASEIESRGLYYNECKMQENNWGGLEHVSWNEVVKDSEMSFIDLNRVSKVTNLTSCCSSLSLLERNQETELKTELDAIDAQYQHWFQELTRMREEAIEATRKRCVTKKKLAVH</sequence>
<dbReference type="EC" id="2.7.11.1" evidence="1"/>
<dbReference type="Pfam" id="PF12202">
    <property type="entry name" value="OSR1_C"/>
    <property type="match status" value="1"/>
</dbReference>
<dbReference type="CDD" id="cd13983">
    <property type="entry name" value="STKc_WNK"/>
    <property type="match status" value="1"/>
</dbReference>
<protein>
    <recommendedName>
        <fullName evidence="1">non-specific serine/threonine protein kinase</fullName>
        <ecNumber evidence="1">2.7.11.1</ecNumber>
    </recommendedName>
</protein>
<dbReference type="AlphaFoldDB" id="A0ABD3AZH5"/>
<dbReference type="InterPro" id="IPR011009">
    <property type="entry name" value="Kinase-like_dom_sf"/>
</dbReference>
<dbReference type="GO" id="GO:0004674">
    <property type="term" value="F:protein serine/threonine kinase activity"/>
    <property type="evidence" value="ECO:0007669"/>
    <property type="project" value="UniProtKB-KW"/>
</dbReference>
<name>A0ABD3AZH5_9GENT</name>
<dbReference type="InterPro" id="IPR050588">
    <property type="entry name" value="WNK_Ser-Thr_kinase"/>
</dbReference>
<dbReference type="EMBL" id="JBJUIK010000001">
    <property type="protein sequence ID" value="KAL3536680.1"/>
    <property type="molecule type" value="Genomic_DNA"/>
</dbReference>
<evidence type="ECO:0000256" key="4">
    <source>
        <dbReference type="ARBA" id="ARBA00022741"/>
    </source>
</evidence>